<evidence type="ECO:0000313" key="3">
    <source>
        <dbReference type="Proteomes" id="UP000735302"/>
    </source>
</evidence>
<sequence>MNRNDIARQRGNNTHTKCNQNNTRNNSRMNRKSFEAAKESPASRTTKGVYKARRHSVVNQMGIKPVGKLQRNKILSISGKVLIESLNPNLRDNRVDFREQKKIMLRSDSDPEDHGKTVTGMEHSNTHQLHGL</sequence>
<organism evidence="2 3">
    <name type="scientific">Plakobranchus ocellatus</name>
    <dbReference type="NCBI Taxonomy" id="259542"/>
    <lineage>
        <taxon>Eukaryota</taxon>
        <taxon>Metazoa</taxon>
        <taxon>Spiralia</taxon>
        <taxon>Lophotrochozoa</taxon>
        <taxon>Mollusca</taxon>
        <taxon>Gastropoda</taxon>
        <taxon>Heterobranchia</taxon>
        <taxon>Euthyneura</taxon>
        <taxon>Panpulmonata</taxon>
        <taxon>Sacoglossa</taxon>
        <taxon>Placobranchoidea</taxon>
        <taxon>Plakobranchidae</taxon>
        <taxon>Plakobranchus</taxon>
    </lineage>
</organism>
<dbReference type="AlphaFoldDB" id="A0AAV3XZF1"/>
<protein>
    <submittedName>
        <fullName evidence="2">Uncharacterized protein</fullName>
    </submittedName>
</protein>
<feature type="region of interest" description="Disordered" evidence="1">
    <location>
        <begin position="106"/>
        <end position="132"/>
    </location>
</feature>
<feature type="compositionally biased region" description="Polar residues" evidence="1">
    <location>
        <begin position="122"/>
        <end position="132"/>
    </location>
</feature>
<feature type="compositionally biased region" description="Basic and acidic residues" evidence="1">
    <location>
        <begin position="106"/>
        <end position="116"/>
    </location>
</feature>
<evidence type="ECO:0000256" key="1">
    <source>
        <dbReference type="SAM" id="MobiDB-lite"/>
    </source>
</evidence>
<proteinExistence type="predicted"/>
<accession>A0AAV3XZF1</accession>
<feature type="region of interest" description="Disordered" evidence="1">
    <location>
        <begin position="1"/>
        <end position="50"/>
    </location>
</feature>
<dbReference type="EMBL" id="BLXT01000264">
    <property type="protein sequence ID" value="GFN75430.1"/>
    <property type="molecule type" value="Genomic_DNA"/>
</dbReference>
<feature type="compositionally biased region" description="Low complexity" evidence="1">
    <location>
        <begin position="19"/>
        <end position="28"/>
    </location>
</feature>
<comment type="caution">
    <text evidence="2">The sequence shown here is derived from an EMBL/GenBank/DDBJ whole genome shotgun (WGS) entry which is preliminary data.</text>
</comment>
<reference evidence="2 3" key="1">
    <citation type="journal article" date="2021" name="Elife">
        <title>Chloroplast acquisition without the gene transfer in kleptoplastic sea slugs, Plakobranchus ocellatus.</title>
        <authorList>
            <person name="Maeda T."/>
            <person name="Takahashi S."/>
            <person name="Yoshida T."/>
            <person name="Shimamura S."/>
            <person name="Takaki Y."/>
            <person name="Nagai Y."/>
            <person name="Toyoda A."/>
            <person name="Suzuki Y."/>
            <person name="Arimoto A."/>
            <person name="Ishii H."/>
            <person name="Satoh N."/>
            <person name="Nishiyama T."/>
            <person name="Hasebe M."/>
            <person name="Maruyama T."/>
            <person name="Minagawa J."/>
            <person name="Obokata J."/>
            <person name="Shigenobu S."/>
        </authorList>
    </citation>
    <scope>NUCLEOTIDE SEQUENCE [LARGE SCALE GENOMIC DNA]</scope>
</reference>
<name>A0AAV3XZF1_9GAST</name>
<dbReference type="Proteomes" id="UP000735302">
    <property type="component" value="Unassembled WGS sequence"/>
</dbReference>
<evidence type="ECO:0000313" key="2">
    <source>
        <dbReference type="EMBL" id="GFN75430.1"/>
    </source>
</evidence>
<gene>
    <name evidence="2" type="ORF">PoB_000193600</name>
</gene>
<keyword evidence="3" id="KW-1185">Reference proteome</keyword>